<evidence type="ECO:0000259" key="2">
    <source>
        <dbReference type="Pfam" id="PF03732"/>
    </source>
</evidence>
<organism evidence="3 4">
    <name type="scientific">Puccinia sorghi</name>
    <dbReference type="NCBI Taxonomy" id="27349"/>
    <lineage>
        <taxon>Eukaryota</taxon>
        <taxon>Fungi</taxon>
        <taxon>Dikarya</taxon>
        <taxon>Basidiomycota</taxon>
        <taxon>Pucciniomycotina</taxon>
        <taxon>Pucciniomycetes</taxon>
        <taxon>Pucciniales</taxon>
        <taxon>Pucciniaceae</taxon>
        <taxon>Puccinia</taxon>
    </lineage>
</organism>
<dbReference type="VEuPathDB" id="FungiDB:VP01_3009g2"/>
<evidence type="ECO:0000256" key="1">
    <source>
        <dbReference type="SAM" id="MobiDB-lite"/>
    </source>
</evidence>
<name>A0A0L6V0D6_9BASI</name>
<keyword evidence="4" id="KW-1185">Reference proteome</keyword>
<feature type="region of interest" description="Disordered" evidence="1">
    <location>
        <begin position="199"/>
        <end position="219"/>
    </location>
</feature>
<accession>A0A0L6V0D6</accession>
<dbReference type="InterPro" id="IPR005162">
    <property type="entry name" value="Retrotrans_gag_dom"/>
</dbReference>
<feature type="domain" description="Retrotransposon gag" evidence="2">
    <location>
        <begin position="86"/>
        <end position="166"/>
    </location>
</feature>
<sequence>MDALNTHIDKMMCMMAKKHVQQIATEENLGQTQAHLNAAVGQQNQNPNPPQTALAPPPTSIPNSMILLHNITYPEQFPTNSSKVAFAVSFITDYAATWSQPYLMKIFNKEEVAFNKFLEDFKSSFFDHHCQHHDEVALQSLRQSGTVLAYTQEHQSLVESLLEHGNNRSFLGLSACQLQEVEQVCFEVQPAALSLDLTDPPLTPLNSLSPSTMKPPPPP</sequence>
<dbReference type="AlphaFoldDB" id="A0A0L6V0D6"/>
<dbReference type="EMBL" id="LAVV01007957">
    <property type="protein sequence ID" value="KNZ54209.1"/>
    <property type="molecule type" value="Genomic_DNA"/>
</dbReference>
<reference evidence="3 4" key="1">
    <citation type="submission" date="2015-08" db="EMBL/GenBank/DDBJ databases">
        <title>Next Generation Sequencing and Analysis of the Genome of Puccinia sorghi L Schw, the Causal Agent of Maize Common Rust.</title>
        <authorList>
            <person name="Rochi L."/>
            <person name="Burguener G."/>
            <person name="Darino M."/>
            <person name="Turjanski A."/>
            <person name="Kreff E."/>
            <person name="Dieguez M.J."/>
            <person name="Sacco F."/>
        </authorList>
    </citation>
    <scope>NUCLEOTIDE SEQUENCE [LARGE SCALE GENOMIC DNA]</scope>
    <source>
        <strain evidence="3 4">RO10H11247</strain>
    </source>
</reference>
<proteinExistence type="predicted"/>
<dbReference type="OrthoDB" id="4847360at2759"/>
<gene>
    <name evidence="3" type="ORF">VP01_3009g2</name>
</gene>
<evidence type="ECO:0000313" key="4">
    <source>
        <dbReference type="Proteomes" id="UP000037035"/>
    </source>
</evidence>
<dbReference type="Pfam" id="PF03732">
    <property type="entry name" value="Retrotrans_gag"/>
    <property type="match status" value="1"/>
</dbReference>
<comment type="caution">
    <text evidence="3">The sequence shown here is derived from an EMBL/GenBank/DDBJ whole genome shotgun (WGS) entry which is preliminary data.</text>
</comment>
<feature type="compositionally biased region" description="Low complexity" evidence="1">
    <location>
        <begin position="199"/>
        <end position="212"/>
    </location>
</feature>
<evidence type="ECO:0000313" key="3">
    <source>
        <dbReference type="EMBL" id="KNZ54209.1"/>
    </source>
</evidence>
<dbReference type="Proteomes" id="UP000037035">
    <property type="component" value="Unassembled WGS sequence"/>
</dbReference>
<protein>
    <recommendedName>
        <fullName evidence="2">Retrotransposon gag domain-containing protein</fullName>
    </recommendedName>
</protein>